<gene>
    <name evidence="4" type="ORF">N4264_12355</name>
</gene>
<proteinExistence type="inferred from homology"/>
<dbReference type="Proteomes" id="UP001064632">
    <property type="component" value="Chromosome"/>
</dbReference>
<keyword evidence="2" id="KW-0732">Signal</keyword>
<dbReference type="Pfam" id="PF00753">
    <property type="entry name" value="Lactamase_B"/>
    <property type="match status" value="1"/>
</dbReference>
<name>A0ABY6BLN5_9GAMM</name>
<feature type="signal peptide" evidence="2">
    <location>
        <begin position="1"/>
        <end position="19"/>
    </location>
</feature>
<dbReference type="InterPro" id="IPR050855">
    <property type="entry name" value="NDM-1-like"/>
</dbReference>
<evidence type="ECO:0000313" key="5">
    <source>
        <dbReference type="Proteomes" id="UP001064632"/>
    </source>
</evidence>
<dbReference type="InterPro" id="IPR036866">
    <property type="entry name" value="RibonucZ/Hydroxyglut_hydro"/>
</dbReference>
<evidence type="ECO:0000313" key="4">
    <source>
        <dbReference type="EMBL" id="UXI70387.1"/>
    </source>
</evidence>
<organism evidence="4 5">
    <name type="scientific">Tahibacter amnicola</name>
    <dbReference type="NCBI Taxonomy" id="2976241"/>
    <lineage>
        <taxon>Bacteria</taxon>
        <taxon>Pseudomonadati</taxon>
        <taxon>Pseudomonadota</taxon>
        <taxon>Gammaproteobacteria</taxon>
        <taxon>Lysobacterales</taxon>
        <taxon>Rhodanobacteraceae</taxon>
        <taxon>Tahibacter</taxon>
    </lineage>
</organism>
<evidence type="ECO:0000256" key="2">
    <source>
        <dbReference type="SAM" id="SignalP"/>
    </source>
</evidence>
<dbReference type="Gene3D" id="3.60.15.10">
    <property type="entry name" value="Ribonuclease Z/Hydroxyacylglutathione hydrolase-like"/>
    <property type="match status" value="1"/>
</dbReference>
<dbReference type="PANTHER" id="PTHR42951:SF4">
    <property type="entry name" value="ACYL-COENZYME A THIOESTERASE MBLAC2"/>
    <property type="match status" value="1"/>
</dbReference>
<dbReference type="EMBL" id="CP104694">
    <property type="protein sequence ID" value="UXI70387.1"/>
    <property type="molecule type" value="Genomic_DNA"/>
</dbReference>
<feature type="chain" id="PRO_5045504475" evidence="2">
    <location>
        <begin position="20"/>
        <end position="330"/>
    </location>
</feature>
<feature type="domain" description="Metallo-beta-lactamase" evidence="3">
    <location>
        <begin position="43"/>
        <end position="243"/>
    </location>
</feature>
<keyword evidence="5" id="KW-1185">Reference proteome</keyword>
<protein>
    <submittedName>
        <fullName evidence="4">MBL fold metallo-hydrolase</fullName>
    </submittedName>
</protein>
<sequence length="330" mass="36063">MRRLFCTLLALWLPVAASGADTRSVARGYTLVPGRFVQGQQPDGNSVLIETSDGLVVFDTGRHPAHTQRLLDAATEQREPIIAVINSHWHLDHVGGNLMIRKAYPEAQVHASGAIDGALTGFLANYKKQLTELLGRAADGSPDQAAYRAELALIDNGEGLKPTHVVTRSHTVTIGEHELRLNLERNAVTGGDIWLFDRKTRTLLAGDLVTLPAPLLDTACPQRWQRALGHFAETTFRQLVPGHGPVMDRDEFDQYRTALDHFLTCGSSTAAKQQCIDGWLADTRGLIPDQDKKLAEGLLDYYVDSVLRGDPKRLAERCGATQPVAPPAGE</sequence>
<comment type="similarity">
    <text evidence="1">Belongs to the metallo-beta-lactamase superfamily. Class-B beta-lactamase family.</text>
</comment>
<evidence type="ECO:0000256" key="1">
    <source>
        <dbReference type="ARBA" id="ARBA00005250"/>
    </source>
</evidence>
<accession>A0ABY6BLN5</accession>
<dbReference type="SUPFAM" id="SSF56281">
    <property type="entry name" value="Metallo-hydrolase/oxidoreductase"/>
    <property type="match status" value="1"/>
</dbReference>
<dbReference type="InterPro" id="IPR001279">
    <property type="entry name" value="Metallo-B-lactamas"/>
</dbReference>
<dbReference type="PANTHER" id="PTHR42951">
    <property type="entry name" value="METALLO-BETA-LACTAMASE DOMAIN-CONTAINING"/>
    <property type="match status" value="1"/>
</dbReference>
<evidence type="ECO:0000259" key="3">
    <source>
        <dbReference type="SMART" id="SM00849"/>
    </source>
</evidence>
<dbReference type="SMART" id="SM00849">
    <property type="entry name" value="Lactamase_B"/>
    <property type="match status" value="1"/>
</dbReference>
<dbReference type="RefSeq" id="WP_261697337.1">
    <property type="nucleotide sequence ID" value="NZ_CP104694.1"/>
</dbReference>
<reference evidence="4" key="1">
    <citation type="submission" date="2022-09" db="EMBL/GenBank/DDBJ databases">
        <title>Tahibacter sp. nov., isolated from a fresh water.</title>
        <authorList>
            <person name="Baek J.H."/>
            <person name="Lee J.K."/>
            <person name="Kim J.M."/>
            <person name="Jeon C.O."/>
        </authorList>
    </citation>
    <scope>NUCLEOTIDE SEQUENCE</scope>
    <source>
        <strain evidence="4">W38</strain>
    </source>
</reference>